<reference evidence="1 2" key="1">
    <citation type="submission" date="2018-05" db="EMBL/GenBank/DDBJ databases">
        <title>The draft genome of strain NS-104.</title>
        <authorList>
            <person name="Hang P."/>
            <person name="Jiang J."/>
        </authorList>
    </citation>
    <scope>NUCLEOTIDE SEQUENCE [LARGE SCALE GENOMIC DNA]</scope>
    <source>
        <strain evidence="1 2">NS-104</strain>
    </source>
</reference>
<name>A0A2U2DGG2_9HYPH</name>
<organism evidence="1 2">
    <name type="scientific">Metarhizobium album</name>
    <dbReference type="NCBI Taxonomy" id="2182425"/>
    <lineage>
        <taxon>Bacteria</taxon>
        <taxon>Pseudomonadati</taxon>
        <taxon>Pseudomonadota</taxon>
        <taxon>Alphaproteobacteria</taxon>
        <taxon>Hyphomicrobiales</taxon>
        <taxon>Rhizobiaceae</taxon>
        <taxon>Metarhizobium</taxon>
    </lineage>
</organism>
<comment type="caution">
    <text evidence="1">The sequence shown here is derived from an EMBL/GenBank/DDBJ whole genome shotgun (WGS) entry which is preliminary data.</text>
</comment>
<sequence>MDTSMRIRSARPVHFAPSPRGFRTLAKFNIQINDDVMVCDCTLVQAPDGRIILYGPGREGNTLSCSPETRREIVEMALAAVELKNERAAAA</sequence>
<dbReference type="EMBL" id="QFBC01000026">
    <property type="protein sequence ID" value="PWE52407.1"/>
    <property type="molecule type" value="Genomic_DNA"/>
</dbReference>
<gene>
    <name evidence="1" type="ORF">DEM27_31160</name>
</gene>
<keyword evidence="2" id="KW-1185">Reference proteome</keyword>
<proteinExistence type="predicted"/>
<dbReference type="Proteomes" id="UP000245252">
    <property type="component" value="Unassembled WGS sequence"/>
</dbReference>
<accession>A0A2U2DGG2</accession>
<evidence type="ECO:0000313" key="1">
    <source>
        <dbReference type="EMBL" id="PWE52407.1"/>
    </source>
</evidence>
<evidence type="ECO:0000313" key="2">
    <source>
        <dbReference type="Proteomes" id="UP000245252"/>
    </source>
</evidence>
<dbReference type="AlphaFoldDB" id="A0A2U2DGG2"/>
<protein>
    <submittedName>
        <fullName evidence="1">Uncharacterized protein</fullName>
    </submittedName>
</protein>